<sequence length="80" mass="8889">MYSSAALRRGGVRSKLNGRGGHKEGKENEKVARKSHFSPDSLVGKVPVKYKNVCDLYQNASQRKPRLENGKKFGAKVKES</sequence>
<feature type="compositionally biased region" description="Basic and acidic residues" evidence="1">
    <location>
        <begin position="21"/>
        <end position="32"/>
    </location>
</feature>
<comment type="caution">
    <text evidence="2">The sequence shown here is derived from an EMBL/GenBank/DDBJ whole genome shotgun (WGS) entry which is preliminary data.</text>
</comment>
<keyword evidence="3" id="KW-1185">Reference proteome</keyword>
<evidence type="ECO:0000313" key="2">
    <source>
        <dbReference type="EMBL" id="GIY09205.1"/>
    </source>
</evidence>
<dbReference type="EMBL" id="BPLR01006343">
    <property type="protein sequence ID" value="GIY09205.1"/>
    <property type="molecule type" value="Genomic_DNA"/>
</dbReference>
<name>A0AAV4QJ58_CAEEX</name>
<accession>A0AAV4QJ58</accession>
<evidence type="ECO:0000313" key="3">
    <source>
        <dbReference type="Proteomes" id="UP001054945"/>
    </source>
</evidence>
<reference evidence="2 3" key="1">
    <citation type="submission" date="2021-06" db="EMBL/GenBank/DDBJ databases">
        <title>Caerostris extrusa draft genome.</title>
        <authorList>
            <person name="Kono N."/>
            <person name="Arakawa K."/>
        </authorList>
    </citation>
    <scope>NUCLEOTIDE SEQUENCE [LARGE SCALE GENOMIC DNA]</scope>
</reference>
<proteinExistence type="predicted"/>
<organism evidence="2 3">
    <name type="scientific">Caerostris extrusa</name>
    <name type="common">Bark spider</name>
    <name type="synonym">Caerostris bankana</name>
    <dbReference type="NCBI Taxonomy" id="172846"/>
    <lineage>
        <taxon>Eukaryota</taxon>
        <taxon>Metazoa</taxon>
        <taxon>Ecdysozoa</taxon>
        <taxon>Arthropoda</taxon>
        <taxon>Chelicerata</taxon>
        <taxon>Arachnida</taxon>
        <taxon>Araneae</taxon>
        <taxon>Araneomorphae</taxon>
        <taxon>Entelegynae</taxon>
        <taxon>Araneoidea</taxon>
        <taxon>Araneidae</taxon>
        <taxon>Caerostris</taxon>
    </lineage>
</organism>
<dbReference type="Proteomes" id="UP001054945">
    <property type="component" value="Unassembled WGS sequence"/>
</dbReference>
<dbReference type="AlphaFoldDB" id="A0AAV4QJ58"/>
<gene>
    <name evidence="2" type="ORF">CEXT_117081</name>
</gene>
<evidence type="ECO:0000256" key="1">
    <source>
        <dbReference type="SAM" id="MobiDB-lite"/>
    </source>
</evidence>
<protein>
    <submittedName>
        <fullName evidence="2">Uncharacterized protein</fullName>
    </submittedName>
</protein>
<feature type="region of interest" description="Disordered" evidence="1">
    <location>
        <begin position="1"/>
        <end position="43"/>
    </location>
</feature>